<evidence type="ECO:0000259" key="2">
    <source>
        <dbReference type="Pfam" id="PF14145"/>
    </source>
</evidence>
<dbReference type="EMBL" id="CP095073">
    <property type="protein sequence ID" value="UOQ45074.1"/>
    <property type="molecule type" value="Genomic_DNA"/>
</dbReference>
<keyword evidence="4" id="KW-1185">Reference proteome</keyword>
<name>A0ABY4EN39_9BACI</name>
<proteinExistence type="predicted"/>
<feature type="transmembrane region" description="Helical" evidence="1">
    <location>
        <begin position="65"/>
        <end position="83"/>
    </location>
</feature>
<dbReference type="InterPro" id="IPR025424">
    <property type="entry name" value="YrhK_domain"/>
</dbReference>
<keyword evidence="1" id="KW-1133">Transmembrane helix</keyword>
<accession>A0ABY4EN39</accession>
<keyword evidence="1" id="KW-0472">Membrane</keyword>
<evidence type="ECO:0000256" key="1">
    <source>
        <dbReference type="SAM" id="Phobius"/>
    </source>
</evidence>
<evidence type="ECO:0000313" key="4">
    <source>
        <dbReference type="Proteomes" id="UP000831787"/>
    </source>
</evidence>
<feature type="domain" description="YrhK" evidence="2">
    <location>
        <begin position="35"/>
        <end position="88"/>
    </location>
</feature>
<sequence>MSLKNTEAADADFHSKEQYVDIKMGRHDIFFKKGYDVLYTINDFIIGIWFLIGSIFFYFESLQTWGVTLFVLGSVQLLIRPTIRLIHRFHMRSYYKNEYEQKRN</sequence>
<keyword evidence="1" id="KW-0812">Transmembrane</keyword>
<feature type="transmembrane region" description="Helical" evidence="1">
    <location>
        <begin position="37"/>
        <end position="59"/>
    </location>
</feature>
<dbReference type="RefSeq" id="WP_244711519.1">
    <property type="nucleotide sequence ID" value="NZ_CP095073.1"/>
</dbReference>
<evidence type="ECO:0000313" key="3">
    <source>
        <dbReference type="EMBL" id="UOQ45074.1"/>
    </source>
</evidence>
<gene>
    <name evidence="3" type="ORF">MUN89_03725</name>
</gene>
<reference evidence="3 4" key="1">
    <citation type="submission" date="2022-04" db="EMBL/GenBank/DDBJ databases">
        <title>Halobacillus sp. isolated from saltern.</title>
        <authorList>
            <person name="Won M."/>
            <person name="Lee C.-M."/>
            <person name="Woen H.-Y."/>
            <person name="Kwon S.-W."/>
        </authorList>
    </citation>
    <scope>NUCLEOTIDE SEQUENCE [LARGE SCALE GENOMIC DNA]</scope>
    <source>
        <strain evidence="3 4">SSBR10-3</strain>
    </source>
</reference>
<organism evidence="3 4">
    <name type="scientific">Halobacillus salinarum</name>
    <dbReference type="NCBI Taxonomy" id="2932257"/>
    <lineage>
        <taxon>Bacteria</taxon>
        <taxon>Bacillati</taxon>
        <taxon>Bacillota</taxon>
        <taxon>Bacilli</taxon>
        <taxon>Bacillales</taxon>
        <taxon>Bacillaceae</taxon>
        <taxon>Halobacillus</taxon>
    </lineage>
</organism>
<protein>
    <submittedName>
        <fullName evidence="3">YrhK family protein</fullName>
    </submittedName>
</protein>
<dbReference type="Pfam" id="PF14145">
    <property type="entry name" value="YrhK"/>
    <property type="match status" value="1"/>
</dbReference>
<dbReference type="Proteomes" id="UP000831787">
    <property type="component" value="Chromosome"/>
</dbReference>